<dbReference type="Gene3D" id="1.10.10.1940">
    <property type="match status" value="2"/>
</dbReference>
<accession>A0A0K0CYH3</accession>
<organism evidence="5 6">
    <name type="scientific">Angiostrongylus cantonensis</name>
    <name type="common">Rat lungworm</name>
    <dbReference type="NCBI Taxonomy" id="6313"/>
    <lineage>
        <taxon>Eukaryota</taxon>
        <taxon>Metazoa</taxon>
        <taxon>Ecdysozoa</taxon>
        <taxon>Nematoda</taxon>
        <taxon>Chromadorea</taxon>
        <taxon>Rhabditida</taxon>
        <taxon>Rhabditina</taxon>
        <taxon>Rhabditomorpha</taxon>
        <taxon>Strongyloidea</taxon>
        <taxon>Metastrongylidae</taxon>
        <taxon>Angiostrongylus</taxon>
    </lineage>
</organism>
<evidence type="ECO:0000313" key="6">
    <source>
        <dbReference type="WBParaSite" id="ACAC_0000269301-mRNA-1"/>
    </source>
</evidence>
<keyword evidence="2" id="KW-1015">Disulfide bond</keyword>
<evidence type="ECO:0000259" key="4">
    <source>
        <dbReference type="PROSITE" id="PS51670"/>
    </source>
</evidence>
<comment type="caution">
    <text evidence="3">Lacks conserved residue(s) required for the propagation of feature annotation.</text>
</comment>
<proteinExistence type="predicted"/>
<evidence type="ECO:0000256" key="2">
    <source>
        <dbReference type="ARBA" id="ARBA00023157"/>
    </source>
</evidence>
<protein>
    <submittedName>
        <fullName evidence="6">ShTK domain protein</fullName>
    </submittedName>
</protein>
<dbReference type="WBParaSite" id="ACAC_0000269301-mRNA-1">
    <property type="protein sequence ID" value="ACAC_0000269301-mRNA-1"/>
    <property type="gene ID" value="ACAC_0000269301"/>
</dbReference>
<dbReference type="PROSITE" id="PS51670">
    <property type="entry name" value="SHKT"/>
    <property type="match status" value="2"/>
</dbReference>
<dbReference type="FunFam" id="1.10.10.1940:FF:000002">
    <property type="entry name" value="PHAryngeal gland Toxin-related"/>
    <property type="match status" value="3"/>
</dbReference>
<dbReference type="PANTHER" id="PTHR46219">
    <property type="entry name" value="PROTEIN CBG11138"/>
    <property type="match status" value="1"/>
</dbReference>
<dbReference type="STRING" id="6313.A0A0K0CYH3"/>
<feature type="domain" description="ShKT" evidence="4">
    <location>
        <begin position="125"/>
        <end position="165"/>
    </location>
</feature>
<dbReference type="PANTHER" id="PTHR46219:SF5">
    <property type="entry name" value="SHKT DOMAIN-CONTAINING PROTEIN"/>
    <property type="match status" value="1"/>
</dbReference>
<reference evidence="6" key="2">
    <citation type="submission" date="2017-02" db="UniProtKB">
        <authorList>
            <consortium name="WormBaseParasite"/>
        </authorList>
    </citation>
    <scope>IDENTIFICATION</scope>
</reference>
<dbReference type="Gene3D" id="1.10.10.1870">
    <property type="entry name" value="ShTK domain-like"/>
    <property type="match status" value="1"/>
</dbReference>
<dbReference type="InterPro" id="IPR003582">
    <property type="entry name" value="ShKT_dom"/>
</dbReference>
<evidence type="ECO:0000256" key="3">
    <source>
        <dbReference type="PROSITE-ProRule" id="PRU01005"/>
    </source>
</evidence>
<feature type="domain" description="ShKT" evidence="4">
    <location>
        <begin position="69"/>
        <end position="109"/>
    </location>
</feature>
<sequence>LFNVGHFYHCVSISCVDRVNPRTGVSDCPRVAYLCNNSLYYNLMTEQCPRTCSRCQETGNVTLPPVSACVDRVNSRTGVSDCPQLAHLCNNSVYYTLMTQQCPRTCNRCSGTMTTTPTSPTASSCRDLVNPRTGISDCPRMVSYCRNTAYLTLMRQQCPKTCGYCV</sequence>
<evidence type="ECO:0000313" key="5">
    <source>
        <dbReference type="Proteomes" id="UP000035642"/>
    </source>
</evidence>
<dbReference type="AlphaFoldDB" id="A0A0K0CYH3"/>
<name>A0A0K0CYH3_ANGCA</name>
<reference evidence="5" key="1">
    <citation type="submission" date="2012-09" db="EMBL/GenBank/DDBJ databases">
        <authorList>
            <person name="Martin A.A."/>
        </authorList>
    </citation>
    <scope>NUCLEOTIDE SEQUENCE</scope>
</reference>
<keyword evidence="5" id="KW-1185">Reference proteome</keyword>
<dbReference type="Proteomes" id="UP000035642">
    <property type="component" value="Unassembled WGS sequence"/>
</dbReference>
<evidence type="ECO:0000256" key="1">
    <source>
        <dbReference type="ARBA" id="ARBA00022729"/>
    </source>
</evidence>
<keyword evidence="1" id="KW-0732">Signal</keyword>
<dbReference type="SMART" id="SM00254">
    <property type="entry name" value="ShKT"/>
    <property type="match status" value="3"/>
</dbReference>
<dbReference type="Pfam" id="PF01549">
    <property type="entry name" value="ShK"/>
    <property type="match status" value="3"/>
</dbReference>